<gene>
    <name evidence="1" type="ORF">DSCA_52930</name>
</gene>
<name>A0A5K7YTI6_9BACT</name>
<dbReference type="KEGG" id="dalk:DSCA_52930"/>
<reference evidence="1 2" key="1">
    <citation type="submission" date="2019-11" db="EMBL/GenBank/DDBJ databases">
        <title>Comparative genomics of hydrocarbon-degrading Desulfosarcina strains.</title>
        <authorList>
            <person name="Watanabe M."/>
            <person name="Kojima H."/>
            <person name="Fukui M."/>
        </authorList>
    </citation>
    <scope>NUCLEOTIDE SEQUENCE [LARGE SCALE GENOMIC DNA]</scope>
    <source>
        <strain evidence="1 2">PL12</strain>
    </source>
</reference>
<sequence length="59" mass="6185">MPPRTICLFLSGNTIRSIPAIGGEGGNLSSGAACGILSAFVKRPDDNIKYLFYLIGKIG</sequence>
<keyword evidence="2" id="KW-1185">Reference proteome</keyword>
<evidence type="ECO:0000313" key="2">
    <source>
        <dbReference type="Proteomes" id="UP000427906"/>
    </source>
</evidence>
<dbReference type="RefSeq" id="WP_155319218.1">
    <property type="nucleotide sequence ID" value="NZ_AP021874.1"/>
</dbReference>
<protein>
    <submittedName>
        <fullName evidence="1">Uncharacterized protein</fullName>
    </submittedName>
</protein>
<accession>A0A5K7YTI6</accession>
<dbReference type="EMBL" id="AP021874">
    <property type="protein sequence ID" value="BBO71363.1"/>
    <property type="molecule type" value="Genomic_DNA"/>
</dbReference>
<dbReference type="AlphaFoldDB" id="A0A5K7YTI6"/>
<evidence type="ECO:0000313" key="1">
    <source>
        <dbReference type="EMBL" id="BBO71363.1"/>
    </source>
</evidence>
<dbReference type="Proteomes" id="UP000427906">
    <property type="component" value="Chromosome"/>
</dbReference>
<organism evidence="1 2">
    <name type="scientific">Desulfosarcina alkanivorans</name>
    <dbReference type="NCBI Taxonomy" id="571177"/>
    <lineage>
        <taxon>Bacteria</taxon>
        <taxon>Pseudomonadati</taxon>
        <taxon>Thermodesulfobacteriota</taxon>
        <taxon>Desulfobacteria</taxon>
        <taxon>Desulfobacterales</taxon>
        <taxon>Desulfosarcinaceae</taxon>
        <taxon>Desulfosarcina</taxon>
    </lineage>
</organism>
<proteinExistence type="predicted"/>